<dbReference type="CDD" id="cd05228">
    <property type="entry name" value="AR_FR_like_1_SDR_e"/>
    <property type="match status" value="1"/>
</dbReference>
<dbReference type="Pfam" id="PF01370">
    <property type="entry name" value="Epimerase"/>
    <property type="match status" value="1"/>
</dbReference>
<dbReference type="PANTHER" id="PTHR48079:SF6">
    <property type="entry name" value="NAD(P)-BINDING DOMAIN-CONTAINING PROTEIN-RELATED"/>
    <property type="match status" value="1"/>
</dbReference>
<proteinExistence type="predicted"/>
<dbReference type="GO" id="GO:0005737">
    <property type="term" value="C:cytoplasm"/>
    <property type="evidence" value="ECO:0007669"/>
    <property type="project" value="TreeGrafter"/>
</dbReference>
<protein>
    <submittedName>
        <fullName evidence="2">NAD-dependent epimerase/dehydratase family protein</fullName>
    </submittedName>
</protein>
<dbReference type="Gene3D" id="3.40.50.720">
    <property type="entry name" value="NAD(P)-binding Rossmann-like Domain"/>
    <property type="match status" value="1"/>
</dbReference>
<dbReference type="EMBL" id="CP053708">
    <property type="protein sequence ID" value="QKE88677.1"/>
    <property type="molecule type" value="Genomic_DNA"/>
</dbReference>
<dbReference type="InterPro" id="IPR017829">
    <property type="entry name" value="Hopanoid-assoc_sugar_epimerase"/>
</dbReference>
<dbReference type="KEGG" id="lck:HN018_00165"/>
<dbReference type="InterPro" id="IPR051783">
    <property type="entry name" value="NAD(P)-dependent_oxidoreduct"/>
</dbReference>
<reference evidence="2 3" key="1">
    <citation type="journal article" date="2014" name="World J. Microbiol. Biotechnol.">
        <title>Biodiversity and physiological characteristics of Antarctic and Arctic lichens-associated bacteria.</title>
        <authorList>
            <person name="Lee Y.M."/>
            <person name="Kim E.H."/>
            <person name="Lee H.K."/>
            <person name="Hong S.G."/>
        </authorList>
    </citation>
    <scope>NUCLEOTIDE SEQUENCE [LARGE SCALE GENOMIC DNA]</scope>
    <source>
        <strain evidence="2 3">PAMC 26569</strain>
    </source>
</reference>
<dbReference type="SUPFAM" id="SSF51735">
    <property type="entry name" value="NAD(P)-binding Rossmann-fold domains"/>
    <property type="match status" value="1"/>
</dbReference>
<accession>A0A6M8HFA9</accession>
<sequence>MSLPVLVTGATGFVGSAVARALAARGHTLRLLVRKGSDRRNIAGLDAELVEGDLGKPESFARALEGTSALFHVAADYRLWVPDPATMMKANVEGTRSLMLAAQVAGVKRIVYCSSVAALGLVGDGSVADETTPVHEHAIIGVYKRSKYLAEQAVLALVRDHGLPAVIVNPSTPVGPRDIKPTPTGAMIRDAAAGKMPAYVETGLNLVHVDDVAEGHMLAFEKGRVGERYILGGEDMSLKTVFALVSEVAGVRAPRIQLGQRVLWPVAVASEALARGFGIEPRVTREMLAMSKKKMFFSSDKARRELGYAPRPAREAVTDAVDWFRQAGMI</sequence>
<feature type="domain" description="NAD-dependent epimerase/dehydratase" evidence="1">
    <location>
        <begin position="5"/>
        <end position="232"/>
    </location>
</feature>
<name>A0A6M8HFA9_9PROT</name>
<evidence type="ECO:0000313" key="3">
    <source>
        <dbReference type="Proteomes" id="UP000500767"/>
    </source>
</evidence>
<dbReference type="Proteomes" id="UP000500767">
    <property type="component" value="Chromosome"/>
</dbReference>
<keyword evidence="3" id="KW-1185">Reference proteome</keyword>
<dbReference type="InterPro" id="IPR001509">
    <property type="entry name" value="Epimerase_deHydtase"/>
</dbReference>
<dbReference type="RefSeq" id="WP_171834276.1">
    <property type="nucleotide sequence ID" value="NZ_CP053708.1"/>
</dbReference>
<gene>
    <name evidence="2" type="ORF">HN018_00165</name>
</gene>
<dbReference type="PANTHER" id="PTHR48079">
    <property type="entry name" value="PROTEIN YEEZ"/>
    <property type="match status" value="1"/>
</dbReference>
<dbReference type="AlphaFoldDB" id="A0A6M8HFA9"/>
<organism evidence="2 3">
    <name type="scientific">Lichenicola cladoniae</name>
    <dbReference type="NCBI Taxonomy" id="1484109"/>
    <lineage>
        <taxon>Bacteria</taxon>
        <taxon>Pseudomonadati</taxon>
        <taxon>Pseudomonadota</taxon>
        <taxon>Alphaproteobacteria</taxon>
        <taxon>Acetobacterales</taxon>
        <taxon>Acetobacteraceae</taxon>
        <taxon>Lichenicola</taxon>
    </lineage>
</organism>
<dbReference type="NCBIfam" id="TIGR03466">
    <property type="entry name" value="HpnA"/>
    <property type="match status" value="1"/>
</dbReference>
<evidence type="ECO:0000259" key="1">
    <source>
        <dbReference type="Pfam" id="PF01370"/>
    </source>
</evidence>
<dbReference type="InterPro" id="IPR036291">
    <property type="entry name" value="NAD(P)-bd_dom_sf"/>
</dbReference>
<dbReference type="GO" id="GO:0004029">
    <property type="term" value="F:aldehyde dehydrogenase (NAD+) activity"/>
    <property type="evidence" value="ECO:0007669"/>
    <property type="project" value="TreeGrafter"/>
</dbReference>
<evidence type="ECO:0000313" key="2">
    <source>
        <dbReference type="EMBL" id="QKE88677.1"/>
    </source>
</evidence>